<reference evidence="1" key="2">
    <citation type="submission" date="2015-07" db="EMBL/GenBank/DDBJ databases">
        <title>Plasmids, circular viruses and viroids from rat gut.</title>
        <authorList>
            <person name="Jorgensen T.J."/>
            <person name="Hansen M.A."/>
            <person name="Xu Z."/>
            <person name="Tabak M.A."/>
            <person name="Sorensen S.J."/>
            <person name="Hansen L.H."/>
        </authorList>
    </citation>
    <scope>NUCLEOTIDE SEQUENCE</scope>
    <source>
        <plasmid evidence="1">pRGRH1858</plasmid>
    </source>
</reference>
<name>A0A0H5Q897_9ZZZZ</name>
<reference evidence="1" key="1">
    <citation type="submission" date="2015-06" db="EMBL/GenBank/DDBJ databases">
        <authorList>
            <person name="Joergensen T."/>
        </authorList>
    </citation>
    <scope>NUCLEOTIDE SEQUENCE</scope>
    <source>
        <plasmid evidence="1">pRGRH1858</plasmid>
    </source>
</reference>
<dbReference type="AlphaFoldDB" id="A0A0H5Q897"/>
<keyword evidence="1" id="KW-0614">Plasmid</keyword>
<evidence type="ECO:0000313" key="1">
    <source>
        <dbReference type="EMBL" id="CRY98148.1"/>
    </source>
</evidence>
<proteinExistence type="predicted"/>
<protein>
    <recommendedName>
        <fullName evidence="2">Homeodomain phBC6A51-type domain-containing protein</fullName>
    </recommendedName>
</protein>
<dbReference type="EMBL" id="LN854351">
    <property type="protein sequence ID" value="CRY98148.1"/>
    <property type="molecule type" value="Genomic_DNA"/>
</dbReference>
<accession>A0A0H5Q897</accession>
<geneLocation type="plasmid" evidence="1">
    <name>pRGRH1858</name>
</geneLocation>
<organism evidence="1">
    <name type="scientific">uncultured prokaryote</name>
    <dbReference type="NCBI Taxonomy" id="198431"/>
    <lineage>
        <taxon>unclassified sequences</taxon>
        <taxon>environmental samples</taxon>
    </lineage>
</organism>
<sequence length="117" mass="13290">MTPNEERALSALLTSKTKLEAAEKAGITDRTMRRYFENPEFCQRYREAFAGVVQDATRRAQQLLEPALSTLQTVMEDEEINPAARVNAAKIALDYAVRLTDQNDLAERLTALEEMRQ</sequence>
<evidence type="ECO:0008006" key="2">
    <source>
        <dbReference type="Google" id="ProtNLM"/>
    </source>
</evidence>